<evidence type="ECO:0000259" key="8">
    <source>
        <dbReference type="PROSITE" id="PS50928"/>
    </source>
</evidence>
<dbReference type="PROSITE" id="PS50928">
    <property type="entry name" value="ABC_TM1"/>
    <property type="match status" value="1"/>
</dbReference>
<comment type="caution">
    <text evidence="9">The sequence shown here is derived from an EMBL/GenBank/DDBJ whole genome shotgun (WGS) entry which is preliminary data.</text>
</comment>
<keyword evidence="6 7" id="KW-0472">Membrane</keyword>
<dbReference type="GO" id="GO:0005886">
    <property type="term" value="C:plasma membrane"/>
    <property type="evidence" value="ECO:0007669"/>
    <property type="project" value="UniProtKB-SubCell"/>
</dbReference>
<dbReference type="GO" id="GO:0055085">
    <property type="term" value="P:transmembrane transport"/>
    <property type="evidence" value="ECO:0007669"/>
    <property type="project" value="InterPro"/>
</dbReference>
<dbReference type="CDD" id="cd06261">
    <property type="entry name" value="TM_PBP2"/>
    <property type="match status" value="1"/>
</dbReference>
<evidence type="ECO:0000313" key="11">
    <source>
        <dbReference type="Proteomes" id="UP000274097"/>
    </source>
</evidence>
<evidence type="ECO:0000256" key="6">
    <source>
        <dbReference type="ARBA" id="ARBA00023136"/>
    </source>
</evidence>
<gene>
    <name evidence="9" type="ORF">D6Z83_19060</name>
    <name evidence="10" type="ORF">EBE87_14250</name>
</gene>
<dbReference type="Proteomes" id="UP000274097">
    <property type="component" value="Unassembled WGS sequence"/>
</dbReference>
<evidence type="ECO:0000256" key="4">
    <source>
        <dbReference type="ARBA" id="ARBA00022692"/>
    </source>
</evidence>
<dbReference type="RefSeq" id="WP_120639836.1">
    <property type="nucleotide sequence ID" value="NZ_RAQU01000142.1"/>
</dbReference>
<keyword evidence="11" id="KW-1185">Reference proteome</keyword>
<reference evidence="9 12" key="1">
    <citation type="submission" date="2018-09" db="EMBL/GenBank/DDBJ databases">
        <title>Roseomonas sp. nov., isolated from feces of Tibetan antelopes in the Qinghai-Tibet plateau, China.</title>
        <authorList>
            <person name="Tian Z."/>
        </authorList>
    </citation>
    <scope>NUCLEOTIDE SEQUENCE [LARGE SCALE GENOMIC DNA]</scope>
    <source>
        <strain evidence="10 11">Z23</strain>
        <strain evidence="9 12">Z24</strain>
    </source>
</reference>
<evidence type="ECO:0000313" key="9">
    <source>
        <dbReference type="EMBL" id="RKK02575.1"/>
    </source>
</evidence>
<dbReference type="EMBL" id="RFLX01000010">
    <property type="protein sequence ID" value="RMI20628.1"/>
    <property type="molecule type" value="Genomic_DNA"/>
</dbReference>
<comment type="subcellular location">
    <subcellularLocation>
        <location evidence="1 7">Cell membrane</location>
        <topology evidence="1 7">Multi-pass membrane protein</topology>
    </subcellularLocation>
</comment>
<evidence type="ECO:0000256" key="1">
    <source>
        <dbReference type="ARBA" id="ARBA00004651"/>
    </source>
</evidence>
<comment type="similarity">
    <text evidence="7">Belongs to the binding-protein-dependent transport system permease family.</text>
</comment>
<proteinExistence type="inferred from homology"/>
<feature type="transmembrane region" description="Helical" evidence="7">
    <location>
        <begin position="136"/>
        <end position="158"/>
    </location>
</feature>
<feature type="transmembrane region" description="Helical" evidence="7">
    <location>
        <begin position="179"/>
        <end position="201"/>
    </location>
</feature>
<dbReference type="PANTHER" id="PTHR43744:SF12">
    <property type="entry name" value="ABC TRANSPORTER PERMEASE PROTEIN MG189-RELATED"/>
    <property type="match status" value="1"/>
</dbReference>
<dbReference type="EMBL" id="RAQU01000142">
    <property type="protein sequence ID" value="RKK02575.1"/>
    <property type="molecule type" value="Genomic_DNA"/>
</dbReference>
<dbReference type="OrthoDB" id="9790107at2"/>
<accession>A0A3A9JDC6</accession>
<dbReference type="InParanoid" id="A0A3A9JDC6"/>
<evidence type="ECO:0000313" key="12">
    <source>
        <dbReference type="Proteomes" id="UP000278036"/>
    </source>
</evidence>
<sequence length="273" mass="30017">MRSMSSYSRLLVLVLVAGIVLVPLVTVALGGFKTMGELEANPFGLPVQWHWENYLSALTGRRLWLSLGNSVLLSFGTVFLTLVVGTMAAFAFAQIHFFGKRMIFSYFLMGLLFPAATAILPLFIRVRNLGLLDTPWGVILPQAAFGLGMAILLLWGFFKQLPEALWDAAVIDGCSYGRFLWYVVLPLSRPILATVSVFALVHSWNSYLLPLTLLNSPGTYPWTLTIMDYSGEYSTDWPGILAFITLTLVPAIIFFLVAQKQIVAGLTSGAVKG</sequence>
<feature type="domain" description="ABC transmembrane type-1" evidence="8">
    <location>
        <begin position="67"/>
        <end position="258"/>
    </location>
</feature>
<protein>
    <submittedName>
        <fullName evidence="10">ABC transporter permease subunit</fullName>
    </submittedName>
    <submittedName>
        <fullName evidence="9">Carbohydrate ABC transporter permease</fullName>
    </submittedName>
</protein>
<dbReference type="PANTHER" id="PTHR43744">
    <property type="entry name" value="ABC TRANSPORTER PERMEASE PROTEIN MG189-RELATED-RELATED"/>
    <property type="match status" value="1"/>
</dbReference>
<dbReference type="Proteomes" id="UP000278036">
    <property type="component" value="Unassembled WGS sequence"/>
</dbReference>
<feature type="transmembrane region" description="Helical" evidence="7">
    <location>
        <begin position="237"/>
        <end position="258"/>
    </location>
</feature>
<feature type="transmembrane region" description="Helical" evidence="7">
    <location>
        <begin position="71"/>
        <end position="92"/>
    </location>
</feature>
<dbReference type="Gene3D" id="1.10.3720.10">
    <property type="entry name" value="MetI-like"/>
    <property type="match status" value="1"/>
</dbReference>
<dbReference type="Pfam" id="PF00528">
    <property type="entry name" value="BPD_transp_1"/>
    <property type="match status" value="1"/>
</dbReference>
<keyword evidence="4 7" id="KW-0812">Transmembrane</keyword>
<evidence type="ECO:0000313" key="10">
    <source>
        <dbReference type="EMBL" id="RMI20628.1"/>
    </source>
</evidence>
<organism evidence="9 12">
    <name type="scientific">Teichococcus wenyumeiae</name>
    <dbReference type="NCBI Taxonomy" id="2478470"/>
    <lineage>
        <taxon>Bacteria</taxon>
        <taxon>Pseudomonadati</taxon>
        <taxon>Pseudomonadota</taxon>
        <taxon>Alphaproteobacteria</taxon>
        <taxon>Acetobacterales</taxon>
        <taxon>Roseomonadaceae</taxon>
        <taxon>Roseomonas</taxon>
    </lineage>
</organism>
<name>A0A3A9JDC6_9PROT</name>
<evidence type="ECO:0000256" key="3">
    <source>
        <dbReference type="ARBA" id="ARBA00022475"/>
    </source>
</evidence>
<dbReference type="AlphaFoldDB" id="A0A3A9JDC6"/>
<feature type="transmembrane region" description="Helical" evidence="7">
    <location>
        <begin position="104"/>
        <end position="124"/>
    </location>
</feature>
<keyword evidence="3" id="KW-1003">Cell membrane</keyword>
<evidence type="ECO:0000256" key="7">
    <source>
        <dbReference type="RuleBase" id="RU363032"/>
    </source>
</evidence>
<dbReference type="SUPFAM" id="SSF161098">
    <property type="entry name" value="MetI-like"/>
    <property type="match status" value="1"/>
</dbReference>
<dbReference type="InterPro" id="IPR000515">
    <property type="entry name" value="MetI-like"/>
</dbReference>
<keyword evidence="2 7" id="KW-0813">Transport</keyword>
<evidence type="ECO:0000256" key="5">
    <source>
        <dbReference type="ARBA" id="ARBA00022989"/>
    </source>
</evidence>
<dbReference type="InterPro" id="IPR035906">
    <property type="entry name" value="MetI-like_sf"/>
</dbReference>
<keyword evidence="5 7" id="KW-1133">Transmembrane helix</keyword>
<evidence type="ECO:0000256" key="2">
    <source>
        <dbReference type="ARBA" id="ARBA00022448"/>
    </source>
</evidence>